<protein>
    <submittedName>
        <fullName evidence="1">Uncharacterized protein</fullName>
    </submittedName>
</protein>
<name>A0A800MU03_CYTFI</name>
<dbReference type="EMBL" id="VDEM01000060">
    <property type="protein sequence ID" value="KAF0822341.1"/>
    <property type="molecule type" value="Genomic_DNA"/>
</dbReference>
<evidence type="ECO:0000313" key="1">
    <source>
        <dbReference type="EMBL" id="KAF0822341.1"/>
    </source>
</evidence>
<evidence type="ECO:0000313" key="2">
    <source>
        <dbReference type="Proteomes" id="UP000465778"/>
    </source>
</evidence>
<dbReference type="RefSeq" id="WP_159346180.1">
    <property type="nucleotide sequence ID" value="NZ_JBALOT010000059.1"/>
</dbReference>
<reference evidence="1 2" key="1">
    <citation type="journal article" date="2020" name="G3 (Bethesda)">
        <title>Whole Genome Sequencing and Comparative Genomics of Two Nematicidal Bacillus Strains Reveals a Wide Range of Possible Virulence Factors.</title>
        <authorList>
            <person name="Susic N."/>
            <person name="Janezic S."/>
            <person name="Rupnik M."/>
            <person name="Geric Stare B."/>
        </authorList>
    </citation>
    <scope>NUCLEOTIDE SEQUENCE [LARGE SCALE GENOMIC DNA]</scope>
    <source>
        <strain evidence="1 2">I-1582</strain>
    </source>
</reference>
<dbReference type="OrthoDB" id="2925805at2"/>
<proteinExistence type="predicted"/>
<organism evidence="1 2">
    <name type="scientific">Cytobacillus firmus</name>
    <name type="common">Bacillus firmus</name>
    <dbReference type="NCBI Taxonomy" id="1399"/>
    <lineage>
        <taxon>Bacteria</taxon>
        <taxon>Bacillati</taxon>
        <taxon>Bacillota</taxon>
        <taxon>Bacilli</taxon>
        <taxon>Bacillales</taxon>
        <taxon>Bacillaceae</taxon>
        <taxon>Cytobacillus</taxon>
    </lineage>
</organism>
<dbReference type="Proteomes" id="UP000465778">
    <property type="component" value="Unassembled WGS sequence"/>
</dbReference>
<dbReference type="AlphaFoldDB" id="A0A800MU03"/>
<comment type="caution">
    <text evidence="1">The sequence shown here is derived from an EMBL/GenBank/DDBJ whole genome shotgun (WGS) entry which is preliminary data.</text>
</comment>
<sequence length="233" mass="27604">MLRNHTPNMDNQIQQKITNLKSELAKYQSMLSSPFKRDDSIEFENNMMQINELINKNDTLRKNLALLSEENKKQRSYLHNLQKSVYELHNKDLTDELFIKEDKELIYKLERRIYELELAFWEMHCKIENLERENARLIQLPEKENSLHLFQTSDSADTCGEIIVLKEKKRLEQLVSIETNTVTAFSNPKLPKKSYDEAEIINPLTDRNVELERAIKLLEGKILSLENKMNHQE</sequence>
<accession>A0A800MU03</accession>
<gene>
    <name evidence="1" type="ORF">KIS1582_3881</name>
</gene>